<dbReference type="RefSeq" id="XP_040722439.1">
    <property type="nucleotide sequence ID" value="XM_040866270.1"/>
</dbReference>
<accession>A0A1Y2EW13</accession>
<name>A0A1Y2EW13_PROLT</name>
<protein>
    <submittedName>
        <fullName evidence="2">Uncharacterized protein</fullName>
    </submittedName>
</protein>
<evidence type="ECO:0000313" key="2">
    <source>
        <dbReference type="EMBL" id="ORY75792.1"/>
    </source>
</evidence>
<dbReference type="EMBL" id="MCFI01000025">
    <property type="protein sequence ID" value="ORY75791.1"/>
    <property type="molecule type" value="Genomic_DNA"/>
</dbReference>
<evidence type="ECO:0000313" key="3">
    <source>
        <dbReference type="Proteomes" id="UP000193685"/>
    </source>
</evidence>
<reference evidence="2 3" key="1">
    <citation type="submission" date="2016-07" db="EMBL/GenBank/DDBJ databases">
        <title>Pervasive Adenine N6-methylation of Active Genes in Fungi.</title>
        <authorList>
            <consortium name="DOE Joint Genome Institute"/>
            <person name="Mondo S.J."/>
            <person name="Dannebaum R.O."/>
            <person name="Kuo R.C."/>
            <person name="Labutti K."/>
            <person name="Haridas S."/>
            <person name="Kuo A."/>
            <person name="Salamov A."/>
            <person name="Ahrendt S.R."/>
            <person name="Lipzen A."/>
            <person name="Sullivan W."/>
            <person name="Andreopoulos W.B."/>
            <person name="Clum A."/>
            <person name="Lindquist E."/>
            <person name="Daum C."/>
            <person name="Ramamoorthy G.K."/>
            <person name="Gryganskyi A."/>
            <person name="Culley D."/>
            <person name="Magnuson J.K."/>
            <person name="James T.Y."/>
            <person name="O'Malley M.A."/>
            <person name="Stajich J.E."/>
            <person name="Spatafora J.W."/>
            <person name="Visel A."/>
            <person name="Grigoriev I.V."/>
        </authorList>
    </citation>
    <scope>NUCLEOTIDE SEQUENCE [LARGE SCALE GENOMIC DNA]</scope>
    <source>
        <strain evidence="2 3">12-1054</strain>
    </source>
</reference>
<dbReference type="GeneID" id="63782869"/>
<evidence type="ECO:0000313" key="1">
    <source>
        <dbReference type="EMBL" id="ORY75791.1"/>
    </source>
</evidence>
<organism evidence="2 3">
    <name type="scientific">Protomyces lactucae-debilis</name>
    <dbReference type="NCBI Taxonomy" id="2754530"/>
    <lineage>
        <taxon>Eukaryota</taxon>
        <taxon>Fungi</taxon>
        <taxon>Dikarya</taxon>
        <taxon>Ascomycota</taxon>
        <taxon>Taphrinomycotina</taxon>
        <taxon>Taphrinomycetes</taxon>
        <taxon>Taphrinales</taxon>
        <taxon>Protomycetaceae</taxon>
        <taxon>Protomyces</taxon>
    </lineage>
</organism>
<sequence>MHITRAVNEKADGQTMQYKLVDHVRKFLERDEKERMNDKLTNFLHSYTMRRIATGYQARLSTEMRYLTLSDPIVRNFGPTRPPEQPVRHMNLAAPAPVPRPVDSSAPEICIQKGKHSSDVRRVCKSCSLQSCGALKAVHCVLHPSKLESC</sequence>
<gene>
    <name evidence="1" type="ORF">BCR37DRAFT_172410</name>
    <name evidence="2" type="ORF">BCR37DRAFT_389610</name>
</gene>
<comment type="caution">
    <text evidence="2">The sequence shown here is derived from an EMBL/GenBank/DDBJ whole genome shotgun (WGS) entry which is preliminary data.</text>
</comment>
<keyword evidence="3" id="KW-1185">Reference proteome</keyword>
<dbReference type="Proteomes" id="UP000193685">
    <property type="component" value="Unassembled WGS sequence"/>
</dbReference>
<dbReference type="AlphaFoldDB" id="A0A1Y2EW13"/>
<dbReference type="EMBL" id="MCFI01000025">
    <property type="protein sequence ID" value="ORY75792.1"/>
    <property type="molecule type" value="Genomic_DNA"/>
</dbReference>
<proteinExistence type="predicted"/>